<keyword evidence="2" id="KW-1185">Reference proteome</keyword>
<proteinExistence type="predicted"/>
<dbReference type="PROSITE" id="PS51257">
    <property type="entry name" value="PROKAR_LIPOPROTEIN"/>
    <property type="match status" value="1"/>
</dbReference>
<dbReference type="RefSeq" id="WP_347782826.1">
    <property type="nucleotide sequence ID" value="NZ_JBBMFV010000004.1"/>
</dbReference>
<accession>A0ABV0GU40</accession>
<sequence length="227" mass="24593">MRSTDSRRRHHRLLSGTAVVVLAAVTAGGLAGCRVVKRPAPPYPEVQWQGAAPSGPLEADPWVQATRKFLEAEAVARNINDFSIPELVKTASRDVRSRAARPAFEDVKQRRRPDILPGPTPFLPLSVTPDFRGNPDRAAVRGCRASEWSSEKGDVPAELKGYGVEYRMERLTDGTLRVESIAGISGSECSEVSLPMALFVPAPEPSDVTDAKDIVIAERTDLDPAGK</sequence>
<organism evidence="1 2">
    <name type="scientific">Paenarthrobacter nicotinovorans</name>
    <name type="common">Arthrobacter nicotinovorans</name>
    <dbReference type="NCBI Taxonomy" id="29320"/>
    <lineage>
        <taxon>Bacteria</taxon>
        <taxon>Bacillati</taxon>
        <taxon>Actinomycetota</taxon>
        <taxon>Actinomycetes</taxon>
        <taxon>Micrococcales</taxon>
        <taxon>Micrococcaceae</taxon>
        <taxon>Paenarthrobacter</taxon>
    </lineage>
</organism>
<protein>
    <recommendedName>
        <fullName evidence="3">Lipoprotein</fullName>
    </recommendedName>
</protein>
<evidence type="ECO:0000313" key="2">
    <source>
        <dbReference type="Proteomes" id="UP001448614"/>
    </source>
</evidence>
<gene>
    <name evidence="1" type="ORF">V3C41_13280</name>
</gene>
<dbReference type="EMBL" id="JBBMFV010000004">
    <property type="protein sequence ID" value="MEO3942047.1"/>
    <property type="molecule type" value="Genomic_DNA"/>
</dbReference>
<comment type="caution">
    <text evidence="1">The sequence shown here is derived from an EMBL/GenBank/DDBJ whole genome shotgun (WGS) entry which is preliminary data.</text>
</comment>
<name>A0ABV0GU40_PAENI</name>
<dbReference type="Proteomes" id="UP001448614">
    <property type="component" value="Unassembled WGS sequence"/>
</dbReference>
<evidence type="ECO:0000313" key="1">
    <source>
        <dbReference type="EMBL" id="MEO3942047.1"/>
    </source>
</evidence>
<evidence type="ECO:0008006" key="3">
    <source>
        <dbReference type="Google" id="ProtNLM"/>
    </source>
</evidence>
<reference evidence="1 2" key="1">
    <citation type="journal article" date="2024" name="Appl. Microbiol. Biotechnol.">
        <title>Biosynthetic gene clusters with biotechnological applications in novel Antarctic isolates from Actinomycetota.</title>
        <authorList>
            <person name="Bruna P."/>
            <person name="Nunez-Montero K."/>
            <person name="Contreras M.J."/>
            <person name="Leal K."/>
            <person name="Garcia M."/>
            <person name="Abanto M."/>
            <person name="Barrientos L."/>
        </authorList>
    </citation>
    <scope>NUCLEOTIDE SEQUENCE [LARGE SCALE GENOMIC DNA]</scope>
    <source>
        <strain evidence="1 2">Se16.17</strain>
    </source>
</reference>